<gene>
    <name evidence="1" type="ORF">HAX54_030192</name>
</gene>
<name>A0ABS8V9M4_DATST</name>
<accession>A0ABS8V9M4</accession>
<reference evidence="1 2" key="1">
    <citation type="journal article" date="2021" name="BMC Genomics">
        <title>Datura genome reveals duplications of psychoactive alkaloid biosynthetic genes and high mutation rate following tissue culture.</title>
        <authorList>
            <person name="Rajewski A."/>
            <person name="Carter-House D."/>
            <person name="Stajich J."/>
            <person name="Litt A."/>
        </authorList>
    </citation>
    <scope>NUCLEOTIDE SEQUENCE [LARGE SCALE GENOMIC DNA]</scope>
    <source>
        <strain evidence="1">AR-01</strain>
    </source>
</reference>
<sequence length="158" mass="17382">MSGAAPGLRIVSRAICLSESDSSYPGLCESYLEPSKPESDPEPWLTIGHIRSRQNWAPSLGPLWAIIFALAMDHTVAARPGFPRALARLWAIMHPVKPDTTLTTSIRVELNTTLATFNMPELNMALTASTDRTPNMALTNFSTVLNARLQAWPYSNNM</sequence>
<keyword evidence="2" id="KW-1185">Reference proteome</keyword>
<proteinExistence type="predicted"/>
<dbReference type="EMBL" id="JACEIK010003773">
    <property type="protein sequence ID" value="MCD9643072.1"/>
    <property type="molecule type" value="Genomic_DNA"/>
</dbReference>
<dbReference type="Proteomes" id="UP000823775">
    <property type="component" value="Unassembled WGS sequence"/>
</dbReference>
<organism evidence="1 2">
    <name type="scientific">Datura stramonium</name>
    <name type="common">Jimsonweed</name>
    <name type="synonym">Common thornapple</name>
    <dbReference type="NCBI Taxonomy" id="4076"/>
    <lineage>
        <taxon>Eukaryota</taxon>
        <taxon>Viridiplantae</taxon>
        <taxon>Streptophyta</taxon>
        <taxon>Embryophyta</taxon>
        <taxon>Tracheophyta</taxon>
        <taxon>Spermatophyta</taxon>
        <taxon>Magnoliopsida</taxon>
        <taxon>eudicotyledons</taxon>
        <taxon>Gunneridae</taxon>
        <taxon>Pentapetalae</taxon>
        <taxon>asterids</taxon>
        <taxon>lamiids</taxon>
        <taxon>Solanales</taxon>
        <taxon>Solanaceae</taxon>
        <taxon>Solanoideae</taxon>
        <taxon>Datureae</taxon>
        <taxon>Datura</taxon>
    </lineage>
</organism>
<protein>
    <submittedName>
        <fullName evidence="1">Uncharacterized protein</fullName>
    </submittedName>
</protein>
<comment type="caution">
    <text evidence="1">The sequence shown here is derived from an EMBL/GenBank/DDBJ whole genome shotgun (WGS) entry which is preliminary data.</text>
</comment>
<evidence type="ECO:0000313" key="2">
    <source>
        <dbReference type="Proteomes" id="UP000823775"/>
    </source>
</evidence>
<evidence type="ECO:0000313" key="1">
    <source>
        <dbReference type="EMBL" id="MCD9643072.1"/>
    </source>
</evidence>